<dbReference type="CDD" id="cd13379">
    <property type="entry name" value="PH_RhoGap24"/>
    <property type="match status" value="1"/>
</dbReference>
<keyword evidence="5" id="KW-0217">Developmental protein</keyword>
<dbReference type="OrthoDB" id="185175at2759"/>
<dbReference type="Bgee" id="ENSCPOG00000012796">
    <property type="expression patterns" value="Expressed in adult mammalian kidney and 12 other cell types or tissues"/>
</dbReference>
<evidence type="ECO:0000256" key="17">
    <source>
        <dbReference type="SAM" id="Coils"/>
    </source>
</evidence>
<evidence type="ECO:0000313" key="22">
    <source>
        <dbReference type="Proteomes" id="UP000005447"/>
    </source>
</evidence>
<dbReference type="eggNOG" id="KOG4270">
    <property type="taxonomic scope" value="Eukaryota"/>
</dbReference>
<feature type="compositionally biased region" description="Polar residues" evidence="18">
    <location>
        <begin position="376"/>
        <end position="389"/>
    </location>
</feature>
<dbReference type="GeneTree" id="ENSGT00950000183015"/>
<dbReference type="VEuPathDB" id="HostDB:ENSCPOG00000012796"/>
<dbReference type="SUPFAM" id="SSF50729">
    <property type="entry name" value="PH domain-like"/>
    <property type="match status" value="1"/>
</dbReference>
<dbReference type="GO" id="GO:0035021">
    <property type="term" value="P:negative regulation of Rac protein signal transduction"/>
    <property type="evidence" value="ECO:0007669"/>
    <property type="project" value="TreeGrafter"/>
</dbReference>
<feature type="compositionally biased region" description="Polar residues" evidence="18">
    <location>
        <begin position="632"/>
        <end position="641"/>
    </location>
</feature>
<evidence type="ECO:0000256" key="7">
    <source>
        <dbReference type="ARBA" id="ARBA00022553"/>
    </source>
</evidence>
<protein>
    <recommendedName>
        <fullName evidence="15">Rho GTPase-activating protein 24</fullName>
    </recommendedName>
    <alternativeName>
        <fullName evidence="16">Rho-type GTPase-activating protein 24</fullName>
    </alternativeName>
</protein>
<feature type="domain" description="Rho-GAP" evidence="20">
    <location>
        <begin position="135"/>
        <end position="329"/>
    </location>
</feature>
<dbReference type="RefSeq" id="XP_003469445.1">
    <property type="nucleotide sequence ID" value="XM_003469397.5"/>
</dbReference>
<evidence type="ECO:0000313" key="21">
    <source>
        <dbReference type="Ensembl" id="ENSCPOP00000011516.2"/>
    </source>
</evidence>
<keyword evidence="4" id="KW-0343">GTPase activation</keyword>
<keyword evidence="22" id="KW-1185">Reference proteome</keyword>
<dbReference type="HOGENOM" id="CLU_020795_0_0_1"/>
<evidence type="ECO:0000256" key="3">
    <source>
        <dbReference type="ARBA" id="ARBA00004316"/>
    </source>
</evidence>
<dbReference type="GeneID" id="100719872"/>
<comment type="subunit">
    <text evidence="14">Interacts with FLNA.</text>
</comment>
<dbReference type="SMART" id="SM00324">
    <property type="entry name" value="RhoGAP"/>
    <property type="match status" value="1"/>
</dbReference>
<keyword evidence="7" id="KW-0597">Phosphoprotein</keyword>
<dbReference type="OMA" id="QNAMKCG"/>
<dbReference type="PANTHER" id="PTHR15228:SF19">
    <property type="entry name" value="RHO GTPASE-ACTIVATING PROTEIN 24"/>
    <property type="match status" value="1"/>
</dbReference>
<feature type="coiled-coil region" evidence="17">
    <location>
        <begin position="653"/>
        <end position="729"/>
    </location>
</feature>
<dbReference type="FunFam" id="2.30.29.30:FF:000286">
    <property type="entry name" value="PH-protein kinase domain containing protein"/>
    <property type="match status" value="1"/>
</dbReference>
<evidence type="ECO:0000256" key="4">
    <source>
        <dbReference type="ARBA" id="ARBA00022468"/>
    </source>
</evidence>
<evidence type="ECO:0000256" key="2">
    <source>
        <dbReference type="ARBA" id="ARBA00004282"/>
    </source>
</evidence>
<keyword evidence="12" id="KW-0966">Cell projection</keyword>
<evidence type="ECO:0000256" key="9">
    <source>
        <dbReference type="ARBA" id="ARBA00022949"/>
    </source>
</evidence>
<dbReference type="PANTHER" id="PTHR15228">
    <property type="entry name" value="SPERMATHECAL PHYSIOLOGY VARIANT"/>
    <property type="match status" value="1"/>
</dbReference>
<evidence type="ECO:0000256" key="10">
    <source>
        <dbReference type="ARBA" id="ARBA00023054"/>
    </source>
</evidence>
<feature type="domain" description="PH" evidence="19">
    <location>
        <begin position="19"/>
        <end position="125"/>
    </location>
</feature>
<feature type="region of interest" description="Disordered" evidence="18">
    <location>
        <begin position="583"/>
        <end position="641"/>
    </location>
</feature>
<dbReference type="InterPro" id="IPR011993">
    <property type="entry name" value="PH-like_dom_sf"/>
</dbReference>
<dbReference type="FunFam" id="1.10.555.10:FF:000015">
    <property type="entry name" value="rho GTPase-activating protein 25 isoform X1"/>
    <property type="match status" value="1"/>
</dbReference>
<dbReference type="GO" id="GO:0035313">
    <property type="term" value="P:wound healing, spreading of epidermal cells"/>
    <property type="evidence" value="ECO:0007669"/>
    <property type="project" value="TreeGrafter"/>
</dbReference>
<dbReference type="CDD" id="cd04390">
    <property type="entry name" value="RhoGAP_ARHGAP22_24_25"/>
    <property type="match status" value="1"/>
</dbReference>
<dbReference type="GO" id="GO:0042995">
    <property type="term" value="C:cell projection"/>
    <property type="evidence" value="ECO:0007669"/>
    <property type="project" value="UniProtKB-SubCell"/>
</dbReference>
<evidence type="ECO:0000256" key="1">
    <source>
        <dbReference type="ARBA" id="ARBA00004245"/>
    </source>
</evidence>
<reference evidence="21" key="2">
    <citation type="submission" date="2025-05" db="UniProtKB">
        <authorList>
            <consortium name="Ensembl"/>
        </authorList>
    </citation>
    <scope>IDENTIFICATION</scope>
    <source>
        <strain evidence="21">2N</strain>
    </source>
</reference>
<keyword evidence="6" id="KW-0963">Cytoplasm</keyword>
<evidence type="ECO:0000256" key="8">
    <source>
        <dbReference type="ARBA" id="ARBA00022782"/>
    </source>
</evidence>
<evidence type="ECO:0000259" key="20">
    <source>
        <dbReference type="PROSITE" id="PS50238"/>
    </source>
</evidence>
<comment type="subcellular location">
    <subcellularLocation>
        <location evidence="2">Cell junction</location>
    </subcellularLocation>
    <subcellularLocation>
        <location evidence="3">Cell projection</location>
    </subcellularLocation>
    <subcellularLocation>
        <location evidence="1">Cytoplasm</location>
        <location evidence="1">Cytoskeleton</location>
    </subcellularLocation>
</comment>
<dbReference type="PROSITE" id="PS50003">
    <property type="entry name" value="PH_DOMAIN"/>
    <property type="match status" value="1"/>
</dbReference>
<keyword evidence="10 17" id="KW-0175">Coiled coil</keyword>
<dbReference type="Gene3D" id="1.10.555.10">
    <property type="entry name" value="Rho GTPase activation protein"/>
    <property type="match status" value="1"/>
</dbReference>
<dbReference type="KEGG" id="cpoc:100719872"/>
<dbReference type="InterPro" id="IPR008936">
    <property type="entry name" value="Rho_GTPase_activation_prot"/>
</dbReference>
<evidence type="ECO:0000256" key="6">
    <source>
        <dbReference type="ARBA" id="ARBA00022490"/>
    </source>
</evidence>
<evidence type="ECO:0000256" key="5">
    <source>
        <dbReference type="ARBA" id="ARBA00022473"/>
    </source>
</evidence>
<keyword evidence="8" id="KW-0221">Differentiation</keyword>
<feature type="region of interest" description="Disordered" evidence="18">
    <location>
        <begin position="339"/>
        <end position="478"/>
    </location>
</feature>
<dbReference type="Pfam" id="PF00620">
    <property type="entry name" value="RhoGAP"/>
    <property type="match status" value="1"/>
</dbReference>
<dbReference type="EMBL" id="AAKN02033424">
    <property type="status" value="NOT_ANNOTATED_CDS"/>
    <property type="molecule type" value="Genomic_DNA"/>
</dbReference>
<dbReference type="InterPro" id="IPR001849">
    <property type="entry name" value="PH_domain"/>
</dbReference>
<proteinExistence type="predicted"/>
<accession>H0VM91</accession>
<name>H0VM91_CAVPO</name>
<feature type="compositionally biased region" description="Basic and acidic residues" evidence="18">
    <location>
        <begin position="606"/>
        <end position="616"/>
    </location>
</feature>
<evidence type="ECO:0000256" key="16">
    <source>
        <dbReference type="ARBA" id="ARBA00083366"/>
    </source>
</evidence>
<evidence type="ECO:0000256" key="18">
    <source>
        <dbReference type="SAM" id="MobiDB-lite"/>
    </source>
</evidence>
<gene>
    <name evidence="21" type="primary">ARHGAP24</name>
</gene>
<dbReference type="InterPro" id="IPR000198">
    <property type="entry name" value="RhoGAP_dom"/>
</dbReference>
<dbReference type="PROSITE" id="PS50238">
    <property type="entry name" value="RHOGAP"/>
    <property type="match status" value="1"/>
</dbReference>
<dbReference type="GO" id="GO:0030154">
    <property type="term" value="P:cell differentiation"/>
    <property type="evidence" value="ECO:0007669"/>
    <property type="project" value="UniProtKB-KW"/>
</dbReference>
<evidence type="ECO:0000256" key="12">
    <source>
        <dbReference type="ARBA" id="ARBA00023273"/>
    </source>
</evidence>
<feature type="compositionally biased region" description="Polar residues" evidence="18">
    <location>
        <begin position="433"/>
        <end position="466"/>
    </location>
</feature>
<dbReference type="Gene3D" id="2.30.29.30">
    <property type="entry name" value="Pleckstrin-homology domain (PH domain)/Phosphotyrosine-binding domain (PTB)"/>
    <property type="match status" value="1"/>
</dbReference>
<comment type="function">
    <text evidence="13">Rho GTPase-activating protein involved in cell polarity, cell morphology and cytoskeletal organization. Acts as a GTPase activator for the Rac-type GTPase by converting it to an inactive GDP-bound state. Controls actin remodeling by inactivating Rac downstream of Rho leading to suppress leading edge protrusion and promotes cell retraction to achieve cellular polarity. Able to suppress RAC1 and CDC42 activity in vitro. Overexpression induces cell rounding with partial or complete disruption of actin stress fibers and formation of membrane ruffles, lamellipodia, and filopodia. Isoform 2 is a vascular cell-specific GAP involved in modulation of angiogenesis.</text>
</comment>
<feature type="region of interest" description="Disordered" evidence="18">
    <location>
        <begin position="1"/>
        <end position="21"/>
    </location>
</feature>
<evidence type="ECO:0000256" key="11">
    <source>
        <dbReference type="ARBA" id="ARBA00023212"/>
    </source>
</evidence>
<dbReference type="SUPFAM" id="SSF48350">
    <property type="entry name" value="GTPase activation domain, GAP"/>
    <property type="match status" value="1"/>
</dbReference>
<evidence type="ECO:0000256" key="15">
    <source>
        <dbReference type="ARBA" id="ARBA00070253"/>
    </source>
</evidence>
<dbReference type="AlphaFoldDB" id="H0VM91"/>
<evidence type="ECO:0000256" key="14">
    <source>
        <dbReference type="ARBA" id="ARBA00066033"/>
    </source>
</evidence>
<dbReference type="STRING" id="10141.ENSCPOP00000022387"/>
<keyword evidence="11" id="KW-0206">Cytoskeleton</keyword>
<dbReference type="Ensembl" id="ENSCPOT00000012921.3">
    <property type="protein sequence ID" value="ENSCPOP00000011516.2"/>
    <property type="gene ID" value="ENSCPOG00000012796.4"/>
</dbReference>
<dbReference type="EMBL" id="AAKN02033423">
    <property type="status" value="NOT_ANNOTATED_CDS"/>
    <property type="molecule type" value="Genomic_DNA"/>
</dbReference>
<sequence length="749" mass="83938">MEESGDSVEKPHPGQGRQSAMKCGWLRKQGGFVKTWHTRWFVLKGDQLYYFKDEDETKPLGTIFLPGNKVLEHPCNEENPGKFLFEVIPGSDRDRMTANHESYLLMASTQNDMEDWVKSIRRVIWGPFGGGIFGQKLEDTVRYEKRYGNRLAPMLVEQCVDFIRQRGLQEEGLFRLPGQANLVKELQDAFDCGEKPSFDSNTDVHTVASLLKLYLRELPEPVIPYAKYEDFLSCAKLLSKEEDAGVKELAKQVKSLPVVNYNLLKYICRFLDEVQSYSGVNKMSVQNLATVFGPNILRPKVEDPLTIMEGTVVVQQLMSVMISRQDCLFPRDAELQSVSQDGVSNNNHDVQKKATTGQLQNKANNNTKDSPGRQCSWDTSESPQRSSMDGGSPTALPGSKTNSPRNSIHKLDVSRSPPLMVKKNPAFSKGSGIVTNGSFSSSNAEGLEKAQTTPNGSLQARRTSSLKGPGTKMGTHSVQNGTVRMGILNPDMLGNPVNGRSMSWLPNGYVTLRDNKQKEQAGESAQHNRLSTYDNVHQQFSVMNPDDKQSVDSATWSTSSCEISLPENSNSCRSSTTTCPEQDFYGGNFEDPVLDGLPQDNISHPGDYESKSDHRSVGGRSSRATSSSDNSETFVGNNTSNHSALHSLVSSLKQEMTKQKIEYETRIKSLEQRNLTLETEMMSLHDELDQERKKFTMIEIKMRNAERAKEDAEKRNAMLQKEMEQFFSTFGELTVEPRRPERGNTIWIQ</sequence>
<feature type="compositionally biased region" description="Polar residues" evidence="18">
    <location>
        <begin position="339"/>
        <end position="369"/>
    </location>
</feature>
<organism evidence="21 22">
    <name type="scientific">Cavia porcellus</name>
    <name type="common">Guinea pig</name>
    <dbReference type="NCBI Taxonomy" id="10141"/>
    <lineage>
        <taxon>Eukaryota</taxon>
        <taxon>Metazoa</taxon>
        <taxon>Chordata</taxon>
        <taxon>Craniata</taxon>
        <taxon>Vertebrata</taxon>
        <taxon>Euteleostomi</taxon>
        <taxon>Mammalia</taxon>
        <taxon>Eutheria</taxon>
        <taxon>Euarchontoglires</taxon>
        <taxon>Glires</taxon>
        <taxon>Rodentia</taxon>
        <taxon>Hystricomorpha</taxon>
        <taxon>Caviidae</taxon>
        <taxon>Cavia</taxon>
    </lineage>
</organism>
<dbReference type="Ensembl" id="ENSCPOT00000031422.1">
    <property type="protein sequence ID" value="ENSCPOP00000022387.1"/>
    <property type="gene ID" value="ENSCPOG00000012796.4"/>
</dbReference>
<feature type="compositionally biased region" description="Low complexity" evidence="18">
    <location>
        <begin position="618"/>
        <end position="631"/>
    </location>
</feature>
<dbReference type="GO" id="GO:0007165">
    <property type="term" value="P:signal transduction"/>
    <property type="evidence" value="ECO:0007669"/>
    <property type="project" value="InterPro"/>
</dbReference>
<evidence type="ECO:0000256" key="13">
    <source>
        <dbReference type="ARBA" id="ARBA00058502"/>
    </source>
</evidence>
<dbReference type="Pfam" id="PF00169">
    <property type="entry name" value="PH"/>
    <property type="match status" value="1"/>
</dbReference>
<reference evidence="22" key="1">
    <citation type="journal article" date="2011" name="Nature">
        <title>A high-resolution map of human evolutionary constraint using 29 mammals.</title>
        <authorList>
            <person name="Lindblad-Toh K."/>
            <person name="Garber M."/>
            <person name="Zuk O."/>
            <person name="Lin M.F."/>
            <person name="Parker B.J."/>
            <person name="Washietl S."/>
            <person name="Kheradpour P."/>
            <person name="Ernst J."/>
            <person name="Jordan G."/>
            <person name="Mauceli E."/>
            <person name="Ward L.D."/>
            <person name="Lowe C.B."/>
            <person name="Holloway A.K."/>
            <person name="Clamp M."/>
            <person name="Gnerre S."/>
            <person name="Alfoldi J."/>
            <person name="Beal K."/>
            <person name="Chang J."/>
            <person name="Clawson H."/>
            <person name="Cuff J."/>
            <person name="Di Palma F."/>
            <person name="Fitzgerald S."/>
            <person name="Flicek P."/>
            <person name="Guttman M."/>
            <person name="Hubisz M.J."/>
            <person name="Jaffe D.B."/>
            <person name="Jungreis I."/>
            <person name="Kent W.J."/>
            <person name="Kostka D."/>
            <person name="Lara M."/>
            <person name="Martins A.L."/>
            <person name="Massingham T."/>
            <person name="Moltke I."/>
            <person name="Raney B.J."/>
            <person name="Rasmussen M.D."/>
            <person name="Robinson J."/>
            <person name="Stark A."/>
            <person name="Vilella A.J."/>
            <person name="Wen J."/>
            <person name="Xie X."/>
            <person name="Zody M.C."/>
            <person name="Baldwin J."/>
            <person name="Bloom T."/>
            <person name="Chin C.W."/>
            <person name="Heiman D."/>
            <person name="Nicol R."/>
            <person name="Nusbaum C."/>
            <person name="Young S."/>
            <person name="Wilkinson J."/>
            <person name="Worley K.C."/>
            <person name="Kovar C.L."/>
            <person name="Muzny D.M."/>
            <person name="Gibbs R.A."/>
            <person name="Cree A."/>
            <person name="Dihn H.H."/>
            <person name="Fowler G."/>
            <person name="Jhangiani S."/>
            <person name="Joshi V."/>
            <person name="Lee S."/>
            <person name="Lewis L.R."/>
            <person name="Nazareth L.V."/>
            <person name="Okwuonu G."/>
            <person name="Santibanez J."/>
            <person name="Warren W.C."/>
            <person name="Mardis E.R."/>
            <person name="Weinstock G.M."/>
            <person name="Wilson R.K."/>
            <person name="Delehaunty K."/>
            <person name="Dooling D."/>
            <person name="Fronik C."/>
            <person name="Fulton L."/>
            <person name="Fulton B."/>
            <person name="Graves T."/>
            <person name="Minx P."/>
            <person name="Sodergren E."/>
            <person name="Birney E."/>
            <person name="Margulies E.H."/>
            <person name="Herrero J."/>
            <person name="Green E.D."/>
            <person name="Haussler D."/>
            <person name="Siepel A."/>
            <person name="Goldman N."/>
            <person name="Pollard K.S."/>
            <person name="Pedersen J.S."/>
            <person name="Lander E.S."/>
            <person name="Kellis M."/>
        </authorList>
    </citation>
    <scope>NUCLEOTIDE SEQUENCE [LARGE SCALE GENOMIC DNA]</scope>
    <source>
        <strain evidence="22">2N</strain>
    </source>
</reference>
<dbReference type="SMART" id="SM00233">
    <property type="entry name" value="PH"/>
    <property type="match status" value="1"/>
</dbReference>
<dbReference type="Proteomes" id="UP000005447">
    <property type="component" value="Unassembled WGS sequence"/>
</dbReference>
<dbReference type="EMBL" id="AAKN02033425">
    <property type="status" value="NOT_ANNOTATED_CDS"/>
    <property type="molecule type" value="Genomic_DNA"/>
</dbReference>
<dbReference type="GO" id="GO:0005925">
    <property type="term" value="C:focal adhesion"/>
    <property type="evidence" value="ECO:0007669"/>
    <property type="project" value="TreeGrafter"/>
</dbReference>
<dbReference type="InterPro" id="IPR051025">
    <property type="entry name" value="RhoGAP"/>
</dbReference>
<dbReference type="GO" id="GO:0005856">
    <property type="term" value="C:cytoskeleton"/>
    <property type="evidence" value="ECO:0007669"/>
    <property type="project" value="UniProtKB-SubCell"/>
</dbReference>
<dbReference type="RefSeq" id="XP_063105442.1">
    <property type="nucleotide sequence ID" value="XM_063249372.1"/>
</dbReference>
<dbReference type="GO" id="GO:0005096">
    <property type="term" value="F:GTPase activator activity"/>
    <property type="evidence" value="ECO:0007669"/>
    <property type="project" value="UniProtKB-KW"/>
</dbReference>
<keyword evidence="9" id="KW-0965">Cell junction</keyword>
<dbReference type="CTD" id="83478"/>
<evidence type="ECO:0000259" key="19">
    <source>
        <dbReference type="PROSITE" id="PS50003"/>
    </source>
</evidence>
<dbReference type="GO" id="GO:1900028">
    <property type="term" value="P:negative regulation of ruffle assembly"/>
    <property type="evidence" value="ECO:0007669"/>
    <property type="project" value="TreeGrafter"/>
</dbReference>